<protein>
    <submittedName>
        <fullName evidence="4">Transposase IS66 family protein</fullName>
    </submittedName>
</protein>
<evidence type="ECO:0000259" key="3">
    <source>
        <dbReference type="Pfam" id="PF20042"/>
    </source>
</evidence>
<proteinExistence type="predicted"/>
<sequence length="475" mass="55221">MWWQSGGMNKKTLPPPPDFDSPEEAKDIIHFLWNKLAELEDRLNQNSRNSSVPSSQQPLHNKAKNTSPNRKKSGKKQGAQPGHKGHRRLLHPIEESASVEQYLPNKICHCGGCVIPNRKPYKRHQIFDLPDISYTLVEHQIFKGECSWCGDKHQAELPESVPDVQMGPNLHSFIAIQATQHHQSIGKIQSMLKDVFQLNFSTGAISAAQGRVTEYLADTHTQIHDTVKASKLIMADETSHQRNNDKRWMWAALSNNVAFFQINSGRNQHAAKRLLGEAVSHLLVTDQYSAYKYIDESKRQLCWAHILRNVIAIEESVCPENQKIGEKLALIAHSVFRCHHRYIEEEITESQYYRRLRRLRKSWLHWLKLGSYQCSKRYRGRCRNLIADDAMVWRFMDDSECPLTNNAAERVLRNYILMRKCCYVTCSYRGDQFRERMFSLIETAKLQQVSAYKWLREIVEHHMLKVDYQEPVFLA</sequence>
<evidence type="ECO:0000256" key="1">
    <source>
        <dbReference type="SAM" id="MobiDB-lite"/>
    </source>
</evidence>
<dbReference type="Pfam" id="PF03050">
    <property type="entry name" value="DDE_Tnp_IS66"/>
    <property type="match status" value="1"/>
</dbReference>
<dbReference type="PANTHER" id="PTHR33678">
    <property type="entry name" value="BLL1576 PROTEIN"/>
    <property type="match status" value="1"/>
</dbReference>
<organism evidence="4 5">
    <name type="scientific">Vibrio diazotrophicus</name>
    <dbReference type="NCBI Taxonomy" id="685"/>
    <lineage>
        <taxon>Bacteria</taxon>
        <taxon>Pseudomonadati</taxon>
        <taxon>Pseudomonadota</taxon>
        <taxon>Gammaproteobacteria</taxon>
        <taxon>Vibrionales</taxon>
        <taxon>Vibrionaceae</taxon>
        <taxon>Vibrio</taxon>
    </lineage>
</organism>
<dbReference type="AlphaFoldDB" id="A0A329DS32"/>
<gene>
    <name evidence="4" type="ORF">DET48_1831</name>
</gene>
<dbReference type="InterPro" id="IPR045618">
    <property type="entry name" value="DUF6444"/>
</dbReference>
<dbReference type="InterPro" id="IPR004291">
    <property type="entry name" value="Transposase_IS66_central"/>
</dbReference>
<dbReference type="EMBL" id="QLTR01000083">
    <property type="protein sequence ID" value="RAS51942.1"/>
    <property type="molecule type" value="Genomic_DNA"/>
</dbReference>
<dbReference type="InterPro" id="IPR052344">
    <property type="entry name" value="Transposase-related"/>
</dbReference>
<feature type="compositionally biased region" description="Polar residues" evidence="1">
    <location>
        <begin position="44"/>
        <end position="68"/>
    </location>
</feature>
<comment type="caution">
    <text evidence="4">The sequence shown here is derived from an EMBL/GenBank/DDBJ whole genome shotgun (WGS) entry which is preliminary data.</text>
</comment>
<feature type="domain" description="DUF6444" evidence="3">
    <location>
        <begin position="15"/>
        <end position="88"/>
    </location>
</feature>
<evidence type="ECO:0000259" key="2">
    <source>
        <dbReference type="Pfam" id="PF03050"/>
    </source>
</evidence>
<dbReference type="NCBIfam" id="NF033517">
    <property type="entry name" value="transpos_IS66"/>
    <property type="match status" value="1"/>
</dbReference>
<dbReference type="Pfam" id="PF20042">
    <property type="entry name" value="DUF6444"/>
    <property type="match status" value="1"/>
</dbReference>
<dbReference type="PANTHER" id="PTHR33678:SF2">
    <property type="match status" value="1"/>
</dbReference>
<evidence type="ECO:0000313" key="4">
    <source>
        <dbReference type="EMBL" id="RAS51942.1"/>
    </source>
</evidence>
<feature type="region of interest" description="Disordered" evidence="1">
    <location>
        <begin position="44"/>
        <end position="88"/>
    </location>
</feature>
<evidence type="ECO:0000313" key="5">
    <source>
        <dbReference type="Proteomes" id="UP000248729"/>
    </source>
</evidence>
<feature type="domain" description="Transposase IS66 central" evidence="2">
    <location>
        <begin position="165"/>
        <end position="429"/>
    </location>
</feature>
<reference evidence="4 5" key="1">
    <citation type="submission" date="2018-06" db="EMBL/GenBank/DDBJ databases">
        <title>Freshwater and sediment microbial communities from various areas in North America, analyzing microbe dynamics in response to fracking.</title>
        <authorList>
            <person name="Lamendella R."/>
        </authorList>
    </citation>
    <scope>NUCLEOTIDE SEQUENCE [LARGE SCALE GENOMIC DNA]</scope>
    <source>
        <strain evidence="4 5">99A</strain>
    </source>
</reference>
<feature type="region of interest" description="Disordered" evidence="1">
    <location>
        <begin position="1"/>
        <end position="23"/>
    </location>
</feature>
<accession>A0A329DS32</accession>
<name>A0A329DS32_VIBDI</name>
<dbReference type="Proteomes" id="UP000248729">
    <property type="component" value="Unassembled WGS sequence"/>
</dbReference>